<protein>
    <recommendedName>
        <fullName evidence="1">Deacetylase PdaC domain-containing protein</fullName>
    </recommendedName>
</protein>
<accession>A0A2N3HRK4</accession>
<proteinExistence type="predicted"/>
<evidence type="ECO:0000313" key="3">
    <source>
        <dbReference type="Proteomes" id="UP000233535"/>
    </source>
</evidence>
<dbReference type="InterPro" id="IPR025303">
    <property type="entry name" value="PdaC"/>
</dbReference>
<reference evidence="2 3" key="1">
    <citation type="journal article" date="2017" name="Front. Microbiol.">
        <title>Labilibaculum manganireducens gen. nov., sp. nov. and Labilibaculum filiforme sp. nov., Novel Bacteroidetes Isolated from Subsurface Sediments of the Baltic Sea.</title>
        <authorList>
            <person name="Vandieken V."/>
            <person name="Marshall I.P."/>
            <person name="Niemann H."/>
            <person name="Engelen B."/>
            <person name="Cypionka H."/>
        </authorList>
    </citation>
    <scope>NUCLEOTIDE SEQUENCE [LARGE SCALE GENOMIC DNA]</scope>
    <source>
        <strain evidence="2 3">59.16B</strain>
    </source>
</reference>
<dbReference type="EMBL" id="MVDD01000022">
    <property type="protein sequence ID" value="PKQ60695.1"/>
    <property type="molecule type" value="Genomic_DNA"/>
</dbReference>
<organism evidence="2 3">
    <name type="scientific">Labilibaculum filiforme</name>
    <dbReference type="NCBI Taxonomy" id="1940526"/>
    <lineage>
        <taxon>Bacteria</taxon>
        <taxon>Pseudomonadati</taxon>
        <taxon>Bacteroidota</taxon>
        <taxon>Bacteroidia</taxon>
        <taxon>Marinilabiliales</taxon>
        <taxon>Marinifilaceae</taxon>
        <taxon>Labilibaculum</taxon>
    </lineage>
</organism>
<evidence type="ECO:0000313" key="2">
    <source>
        <dbReference type="EMBL" id="PKQ60695.1"/>
    </source>
</evidence>
<sequence length="199" mass="23372">MEISQRKKDRLFQVKYPELSYNSRASRDVCDSLNRDIKNFVNSLLGEMRCDENIKFKLNREVQNKELKVDYNLDVFAENYVSARFTVYTYRGGAHGQTYYKCFNYSAQGAKQLKLNDLLYLKKRSELQSLNNLLQKYFVNPNQCFSDLPSVTSDFQFFSFQKDNFVFSFSDNSLGDYVCGTTEIKIPVWELKQHGLLKL</sequence>
<evidence type="ECO:0000259" key="1">
    <source>
        <dbReference type="Pfam" id="PF13739"/>
    </source>
</evidence>
<gene>
    <name evidence="2" type="ORF">BZG02_18405</name>
</gene>
<name>A0A2N3HRK4_9BACT</name>
<dbReference type="Gene3D" id="3.30.565.40">
    <property type="entry name" value="Fervidobacterium nodosum Rt17-B1 like"/>
    <property type="match status" value="1"/>
</dbReference>
<dbReference type="Proteomes" id="UP000233535">
    <property type="component" value="Unassembled WGS sequence"/>
</dbReference>
<keyword evidence="3" id="KW-1185">Reference proteome</keyword>
<dbReference type="AlphaFoldDB" id="A0A2N3HRK4"/>
<comment type="caution">
    <text evidence="2">The sequence shown here is derived from an EMBL/GenBank/DDBJ whole genome shotgun (WGS) entry which is preliminary data.</text>
</comment>
<dbReference type="Pfam" id="PF13739">
    <property type="entry name" value="PdaC"/>
    <property type="match status" value="1"/>
</dbReference>
<dbReference type="InterPro" id="IPR037126">
    <property type="entry name" value="PdaC/RsiV-like_sf"/>
</dbReference>
<dbReference type="Gene3D" id="3.90.640.20">
    <property type="entry name" value="Heat-shock cognate protein, ATPase"/>
    <property type="match status" value="1"/>
</dbReference>
<feature type="domain" description="Deacetylase PdaC" evidence="1">
    <location>
        <begin position="12"/>
        <end position="98"/>
    </location>
</feature>